<feature type="signal peptide" evidence="1">
    <location>
        <begin position="1"/>
        <end position="26"/>
    </location>
</feature>
<dbReference type="SUPFAM" id="SSF52799">
    <property type="entry name" value="(Phosphotyrosine protein) phosphatases II"/>
    <property type="match status" value="1"/>
</dbReference>
<dbReference type="KEGG" id="tpi:TREPR_2824"/>
<dbReference type="Pfam" id="PF13350">
    <property type="entry name" value="Y_phosphatase3"/>
    <property type="match status" value="1"/>
</dbReference>
<protein>
    <submittedName>
        <fullName evidence="3">Putative lipoprotein</fullName>
    </submittedName>
</protein>
<dbReference type="PROSITE" id="PS51257">
    <property type="entry name" value="PROKAR_LIPOPROTEIN"/>
    <property type="match status" value="1"/>
</dbReference>
<dbReference type="InterPro" id="IPR029021">
    <property type="entry name" value="Prot-tyrosine_phosphatase-like"/>
</dbReference>
<reference evidence="3 4" key="2">
    <citation type="journal article" date="2011" name="ISME J.">
        <title>RNA-seq reveals cooperative metabolic interactions between two termite-gut spirochete species in co-culture.</title>
        <authorList>
            <person name="Rosenthal A.Z."/>
            <person name="Matson E.G."/>
            <person name="Eldar A."/>
            <person name="Leadbetter J.R."/>
        </authorList>
    </citation>
    <scope>NUCLEOTIDE SEQUENCE [LARGE SCALE GENOMIC DNA]</scope>
    <source>
        <strain evidence="4">ATCC BAA-887 / DSM 12427 / ZAS-2</strain>
    </source>
</reference>
<dbReference type="InterPro" id="IPR046470">
    <property type="entry name" value="SAM_HAT_C"/>
</dbReference>
<dbReference type="PANTHER" id="PTHR35092">
    <property type="entry name" value="CHLORINASE MJ1651"/>
    <property type="match status" value="1"/>
</dbReference>
<feature type="domain" description="Tyrosine specific protein phosphatases" evidence="2">
    <location>
        <begin position="249"/>
        <end position="286"/>
    </location>
</feature>
<evidence type="ECO:0000313" key="3">
    <source>
        <dbReference type="EMBL" id="AEF86973.1"/>
    </source>
</evidence>
<dbReference type="PROSITE" id="PS00383">
    <property type="entry name" value="TYR_PHOSPHATASE_1"/>
    <property type="match status" value="1"/>
</dbReference>
<dbReference type="PROSITE" id="PS50056">
    <property type="entry name" value="TYR_PHOSPHATASE_2"/>
    <property type="match status" value="1"/>
</dbReference>
<dbReference type="Proteomes" id="UP000009223">
    <property type="component" value="Chromosome"/>
</dbReference>
<dbReference type="Gene3D" id="3.90.190.10">
    <property type="entry name" value="Protein tyrosine phosphatase superfamily"/>
    <property type="match status" value="1"/>
</dbReference>
<dbReference type="Pfam" id="PF20257">
    <property type="entry name" value="SAM_HAT_C"/>
    <property type="match status" value="1"/>
</dbReference>
<evidence type="ECO:0000313" key="4">
    <source>
        <dbReference type="Proteomes" id="UP000009223"/>
    </source>
</evidence>
<dbReference type="STRING" id="545694.TREPR_2824"/>
<dbReference type="InterPro" id="IPR000387">
    <property type="entry name" value="Tyr_Pase_dom"/>
</dbReference>
<dbReference type="SUPFAM" id="SSF101852">
    <property type="entry name" value="Bacterial fluorinating enzyme, C-terminal domain"/>
    <property type="match status" value="1"/>
</dbReference>
<dbReference type="PANTHER" id="PTHR35092:SF1">
    <property type="entry name" value="CHLORINASE MJ1651"/>
    <property type="match status" value="1"/>
</dbReference>
<dbReference type="InterPro" id="IPR016130">
    <property type="entry name" value="Tyr_Pase_AS"/>
</dbReference>
<dbReference type="HOGENOM" id="CLU_042518_0_0_12"/>
<dbReference type="GO" id="GO:0004721">
    <property type="term" value="F:phosphoprotein phosphatase activity"/>
    <property type="evidence" value="ECO:0007669"/>
    <property type="project" value="InterPro"/>
</dbReference>
<keyword evidence="4" id="KW-1185">Reference proteome</keyword>
<dbReference type="InterPro" id="IPR026893">
    <property type="entry name" value="Tyr/Ser_Pase_IphP-type"/>
</dbReference>
<dbReference type="RefSeq" id="WP_015707411.1">
    <property type="nucleotide sequence ID" value="NC_015578.1"/>
</dbReference>
<dbReference type="InterPro" id="IPR023227">
    <property type="entry name" value="SAM_OH_AdoTrfase_C_sf"/>
</dbReference>
<dbReference type="eggNOG" id="COG2365">
    <property type="taxonomic scope" value="Bacteria"/>
</dbReference>
<dbReference type="InterPro" id="IPR002747">
    <property type="entry name" value="SAM_OH_AdoTrfase"/>
</dbReference>
<dbReference type="eggNOG" id="COG1912">
    <property type="taxonomic scope" value="Bacteria"/>
</dbReference>
<gene>
    <name evidence="3" type="ordered locus">TREPR_2824</name>
</gene>
<organism evidence="3 4">
    <name type="scientific">Treponema primitia (strain ATCC BAA-887 / DSM 12427 / ZAS-2)</name>
    <dbReference type="NCBI Taxonomy" id="545694"/>
    <lineage>
        <taxon>Bacteria</taxon>
        <taxon>Pseudomonadati</taxon>
        <taxon>Spirochaetota</taxon>
        <taxon>Spirochaetia</taxon>
        <taxon>Spirochaetales</taxon>
        <taxon>Treponemataceae</taxon>
        <taxon>Treponema</taxon>
    </lineage>
</organism>
<proteinExistence type="predicted"/>
<dbReference type="OrthoDB" id="9815473at2"/>
<reference evidence="4" key="1">
    <citation type="submission" date="2009-12" db="EMBL/GenBank/DDBJ databases">
        <title>Complete sequence of Treponema primitia strain ZAS-2.</title>
        <authorList>
            <person name="Tetu S.G."/>
            <person name="Matson E."/>
            <person name="Ren Q."/>
            <person name="Seshadri R."/>
            <person name="Elbourne L."/>
            <person name="Hassan K.A."/>
            <person name="Durkin A."/>
            <person name="Radune D."/>
            <person name="Mohamoud Y."/>
            <person name="Shay R."/>
            <person name="Jin S."/>
            <person name="Zhang X."/>
            <person name="Lucey K."/>
            <person name="Ballor N.R."/>
            <person name="Ottesen E."/>
            <person name="Rosenthal R."/>
            <person name="Allen A."/>
            <person name="Leadbetter J.R."/>
            <person name="Paulsen I.T."/>
        </authorList>
    </citation>
    <scope>NUCLEOTIDE SEQUENCE [LARGE SCALE GENOMIC DNA]</scope>
    <source>
        <strain evidence="4">ATCC BAA-887 / DSM 12427 / ZAS-2</strain>
    </source>
</reference>
<evidence type="ECO:0000256" key="1">
    <source>
        <dbReference type="SAM" id="SignalP"/>
    </source>
</evidence>
<accession>F5YPW6</accession>
<sequence>MKIRRVSKVLLAILLAAFIGCGTSNKAVENTVVQEAVVYVELQGTVASVDKYGNVQTDISVEALAEAGYELGDIVTVQAGNINDPAPYVSTYSDVNRGNLLINLSDGKVQLAINYGNLSERGGITVGNAVTLNLAKKGAYRAEYEVRHLTESEKREDYPSDAAFANFREVKYGAISSHTLYRSRHPASGDAKAPYAAALDEGAGIKTVINLADNAEEFAQRAASSPWYQKLADGGNIIYLSMGVDFGIPDFQGKLKTGLQYLISHEGPYLIHCNEGKDRTGMVVALLEAISGATIADIKADYIASFVNQYGIKSDEERYSIISQAIVDILQEINGGIVVNDRNLRQTAENYLTGTIGLSAQELASLKARLSK</sequence>
<dbReference type="EMBL" id="CP001843">
    <property type="protein sequence ID" value="AEF86973.1"/>
    <property type="molecule type" value="Genomic_DNA"/>
</dbReference>
<evidence type="ECO:0000259" key="2">
    <source>
        <dbReference type="PROSITE" id="PS50056"/>
    </source>
</evidence>
<dbReference type="AlphaFoldDB" id="F5YPW6"/>
<keyword evidence="1" id="KW-0732">Signal</keyword>
<name>F5YPW6_TREPZ</name>
<feature type="chain" id="PRO_5003329900" evidence="1">
    <location>
        <begin position="27"/>
        <end position="372"/>
    </location>
</feature>
<keyword evidence="3" id="KW-0449">Lipoprotein</keyword>
<dbReference type="Gene3D" id="2.40.30.90">
    <property type="entry name" value="Bacterial fluorinating enzyme like"/>
    <property type="match status" value="1"/>
</dbReference>